<reference evidence="2 3" key="1">
    <citation type="submission" date="2016-10" db="EMBL/GenBank/DDBJ databases">
        <authorList>
            <person name="Varghese N."/>
            <person name="Submissions S."/>
        </authorList>
    </citation>
    <scope>NUCLEOTIDE SEQUENCE [LARGE SCALE GENOMIC DNA]</scope>
    <source>
        <strain evidence="2 3">BS2976</strain>
    </source>
</reference>
<dbReference type="RefSeq" id="WP_244176308.1">
    <property type="nucleotide sequence ID" value="NZ_FNKM01000002.1"/>
</dbReference>
<name>A0ABY0TP99_9PSED</name>
<keyword evidence="3" id="KW-1185">Reference proteome</keyword>
<evidence type="ECO:0000259" key="1">
    <source>
        <dbReference type="Pfam" id="PF01507"/>
    </source>
</evidence>
<gene>
    <name evidence="2" type="ORF">SAMN04490186_3913</name>
</gene>
<dbReference type="Proteomes" id="UP000198740">
    <property type="component" value="Unassembled WGS sequence"/>
</dbReference>
<organism evidence="2 3">
    <name type="scientific">Pseudomonas grimontii</name>
    <dbReference type="NCBI Taxonomy" id="129847"/>
    <lineage>
        <taxon>Bacteria</taxon>
        <taxon>Pseudomonadati</taxon>
        <taxon>Pseudomonadota</taxon>
        <taxon>Gammaproteobacteria</taxon>
        <taxon>Pseudomonadales</taxon>
        <taxon>Pseudomonadaceae</taxon>
        <taxon>Pseudomonas</taxon>
    </lineage>
</organism>
<dbReference type="InterPro" id="IPR014729">
    <property type="entry name" value="Rossmann-like_a/b/a_fold"/>
</dbReference>
<proteinExistence type="predicted"/>
<evidence type="ECO:0000313" key="3">
    <source>
        <dbReference type="Proteomes" id="UP000198740"/>
    </source>
</evidence>
<evidence type="ECO:0000313" key="2">
    <source>
        <dbReference type="EMBL" id="SDR19464.1"/>
    </source>
</evidence>
<accession>A0ABY0TP99</accession>
<feature type="domain" description="Phosphoadenosine phosphosulphate reductase" evidence="1">
    <location>
        <begin position="5"/>
        <end position="57"/>
    </location>
</feature>
<dbReference type="EMBL" id="FNKM01000002">
    <property type="protein sequence ID" value="SDR19464.1"/>
    <property type="molecule type" value="Genomic_DNA"/>
</dbReference>
<dbReference type="Pfam" id="PF01507">
    <property type="entry name" value="PAPS_reduct"/>
    <property type="match status" value="1"/>
</dbReference>
<dbReference type="InterPro" id="IPR002500">
    <property type="entry name" value="PAPS_reduct_dom"/>
</dbReference>
<dbReference type="SUPFAM" id="SSF52402">
    <property type="entry name" value="Adenine nucleotide alpha hydrolases-like"/>
    <property type="match status" value="1"/>
</dbReference>
<dbReference type="Gene3D" id="3.40.50.620">
    <property type="entry name" value="HUPs"/>
    <property type="match status" value="1"/>
</dbReference>
<protein>
    <submittedName>
        <fullName evidence="2">Phosphoadenosine phosphosulfate reductase family protein</fullName>
    </submittedName>
</protein>
<comment type="caution">
    <text evidence="2">The sequence shown here is derived from an EMBL/GenBank/DDBJ whole genome shotgun (WGS) entry which is preliminary data.</text>
</comment>
<sequence length="59" mass="6320">MPTHNIVSMSGGKDSTATLLVARELEVPNLSAVVADTGHEHPETYDYIHYLAEATGVPI</sequence>